<protein>
    <submittedName>
        <fullName evidence="1">Uncharacterized protein</fullName>
    </submittedName>
</protein>
<dbReference type="AlphaFoldDB" id="A0A016UE34"/>
<dbReference type="Proteomes" id="UP000024635">
    <property type="component" value="Unassembled WGS sequence"/>
</dbReference>
<sequence length="71" mass="7984">MPDHCSCSLVFATQAVVDQRRGSFPSPAPRFNNDVFIDQRPSRICPQDDVGAIHICFFRCICSCTRNPLIL</sequence>
<name>A0A016UE34_9BILA</name>
<dbReference type="EMBL" id="JARK01001380">
    <property type="protein sequence ID" value="EYC13186.1"/>
    <property type="molecule type" value="Genomic_DNA"/>
</dbReference>
<keyword evidence="2" id="KW-1185">Reference proteome</keyword>
<organism evidence="1 2">
    <name type="scientific">Ancylostoma ceylanicum</name>
    <dbReference type="NCBI Taxonomy" id="53326"/>
    <lineage>
        <taxon>Eukaryota</taxon>
        <taxon>Metazoa</taxon>
        <taxon>Ecdysozoa</taxon>
        <taxon>Nematoda</taxon>
        <taxon>Chromadorea</taxon>
        <taxon>Rhabditida</taxon>
        <taxon>Rhabditina</taxon>
        <taxon>Rhabditomorpha</taxon>
        <taxon>Strongyloidea</taxon>
        <taxon>Ancylostomatidae</taxon>
        <taxon>Ancylostomatinae</taxon>
        <taxon>Ancylostoma</taxon>
    </lineage>
</organism>
<gene>
    <name evidence="1" type="primary">Acey_s0044.g1020</name>
    <name evidence="1" type="ORF">Y032_0044g1020</name>
</gene>
<evidence type="ECO:0000313" key="2">
    <source>
        <dbReference type="Proteomes" id="UP000024635"/>
    </source>
</evidence>
<reference evidence="2" key="1">
    <citation type="journal article" date="2015" name="Nat. Genet.">
        <title>The genome and transcriptome of the zoonotic hookworm Ancylostoma ceylanicum identify infection-specific gene families.</title>
        <authorList>
            <person name="Schwarz E.M."/>
            <person name="Hu Y."/>
            <person name="Antoshechkin I."/>
            <person name="Miller M.M."/>
            <person name="Sternberg P.W."/>
            <person name="Aroian R.V."/>
        </authorList>
    </citation>
    <scope>NUCLEOTIDE SEQUENCE</scope>
    <source>
        <strain evidence="2">HY135</strain>
    </source>
</reference>
<comment type="caution">
    <text evidence="1">The sequence shown here is derived from an EMBL/GenBank/DDBJ whole genome shotgun (WGS) entry which is preliminary data.</text>
</comment>
<accession>A0A016UE34</accession>
<proteinExistence type="predicted"/>
<evidence type="ECO:0000313" key="1">
    <source>
        <dbReference type="EMBL" id="EYC13186.1"/>
    </source>
</evidence>